<dbReference type="InterPro" id="IPR001314">
    <property type="entry name" value="Peptidase_S1A"/>
</dbReference>
<dbReference type="GO" id="GO:0006508">
    <property type="term" value="P:proteolysis"/>
    <property type="evidence" value="ECO:0007669"/>
    <property type="project" value="UniProtKB-KW"/>
</dbReference>
<keyword evidence="1 6" id="KW-0645">Protease</keyword>
<dbReference type="PRINTS" id="PR00722">
    <property type="entry name" value="CHYMOTRYPSIN"/>
</dbReference>
<evidence type="ECO:0000313" key="10">
    <source>
        <dbReference type="Proteomes" id="UP001549921"/>
    </source>
</evidence>
<evidence type="ECO:0000256" key="1">
    <source>
        <dbReference type="ARBA" id="ARBA00022670"/>
    </source>
</evidence>
<evidence type="ECO:0000256" key="2">
    <source>
        <dbReference type="ARBA" id="ARBA00022801"/>
    </source>
</evidence>
<evidence type="ECO:0000259" key="8">
    <source>
        <dbReference type="PROSITE" id="PS50240"/>
    </source>
</evidence>
<dbReference type="InterPro" id="IPR009003">
    <property type="entry name" value="Peptidase_S1_PA"/>
</dbReference>
<dbReference type="PANTHER" id="PTHR24276:SF98">
    <property type="entry name" value="FI18310P1-RELATED"/>
    <property type="match status" value="1"/>
</dbReference>
<proteinExistence type="inferred from homology"/>
<protein>
    <recommendedName>
        <fullName evidence="8">Peptidase S1 domain-containing protein</fullName>
    </recommendedName>
</protein>
<dbReference type="Proteomes" id="UP001549921">
    <property type="component" value="Unassembled WGS sequence"/>
</dbReference>
<evidence type="ECO:0000313" key="9">
    <source>
        <dbReference type="EMBL" id="KAL0819202.1"/>
    </source>
</evidence>
<dbReference type="PROSITE" id="PS00134">
    <property type="entry name" value="TRYPSIN_HIS"/>
    <property type="match status" value="1"/>
</dbReference>
<keyword evidence="2 6" id="KW-0378">Hydrolase</keyword>
<gene>
    <name evidence="9" type="ORF">ABMA28_008454</name>
</gene>
<dbReference type="Gene3D" id="2.40.10.10">
    <property type="entry name" value="Trypsin-like serine proteases"/>
    <property type="match status" value="1"/>
</dbReference>
<dbReference type="InterPro" id="IPR001254">
    <property type="entry name" value="Trypsin_dom"/>
</dbReference>
<comment type="similarity">
    <text evidence="5">Belongs to the peptidase S1 family. CLIP subfamily.</text>
</comment>
<accession>A0ABD0SH97</accession>
<dbReference type="InterPro" id="IPR018114">
    <property type="entry name" value="TRYPSIN_HIS"/>
</dbReference>
<feature type="signal peptide" evidence="7">
    <location>
        <begin position="1"/>
        <end position="24"/>
    </location>
</feature>
<dbReference type="InterPro" id="IPR050430">
    <property type="entry name" value="Peptidase_S1"/>
</dbReference>
<dbReference type="InterPro" id="IPR043504">
    <property type="entry name" value="Peptidase_S1_PA_chymotrypsin"/>
</dbReference>
<evidence type="ECO:0000256" key="6">
    <source>
        <dbReference type="RuleBase" id="RU363034"/>
    </source>
</evidence>
<organism evidence="9 10">
    <name type="scientific">Loxostege sticticalis</name>
    <name type="common">Beet webworm moth</name>
    <dbReference type="NCBI Taxonomy" id="481309"/>
    <lineage>
        <taxon>Eukaryota</taxon>
        <taxon>Metazoa</taxon>
        <taxon>Ecdysozoa</taxon>
        <taxon>Arthropoda</taxon>
        <taxon>Hexapoda</taxon>
        <taxon>Insecta</taxon>
        <taxon>Pterygota</taxon>
        <taxon>Neoptera</taxon>
        <taxon>Endopterygota</taxon>
        <taxon>Lepidoptera</taxon>
        <taxon>Glossata</taxon>
        <taxon>Ditrysia</taxon>
        <taxon>Pyraloidea</taxon>
        <taxon>Crambidae</taxon>
        <taxon>Pyraustinae</taxon>
        <taxon>Loxostege</taxon>
    </lineage>
</organism>
<dbReference type="FunFam" id="2.40.10.10:FF:000002">
    <property type="entry name" value="Transmembrane protease serine"/>
    <property type="match status" value="1"/>
</dbReference>
<sequence>MGVVIKMASTLVLIFALVLAAAQAAPNRIVGGNTTTIENYPSMVQVDFRNGILWGQSCAANILNELYVLSAAHCFRGLFFSPRNRRIRAGSSNRNNGGIIISVDRVHNHPSYGRLDQDGDITVVRLSSPLVYSHLIKQALIVNQGWQAPNNVPVVHAGWGTVQPGGLSSAVLRHVQIYTIDRELCRTRYAPRPRSTITENMICAGILDVGGRDACQGDSGGPLYYQGILVGIVSWGRSCADPFYPGVSAAVSSYTDWIVATAV</sequence>
<dbReference type="Pfam" id="PF00089">
    <property type="entry name" value="Trypsin"/>
    <property type="match status" value="1"/>
</dbReference>
<dbReference type="EMBL" id="JBEDNZ010000021">
    <property type="protein sequence ID" value="KAL0819202.1"/>
    <property type="molecule type" value="Genomic_DNA"/>
</dbReference>
<dbReference type="CDD" id="cd00190">
    <property type="entry name" value="Tryp_SPc"/>
    <property type="match status" value="1"/>
</dbReference>
<dbReference type="PANTHER" id="PTHR24276">
    <property type="entry name" value="POLYSERASE-RELATED"/>
    <property type="match status" value="1"/>
</dbReference>
<dbReference type="SUPFAM" id="SSF50494">
    <property type="entry name" value="Trypsin-like serine proteases"/>
    <property type="match status" value="1"/>
</dbReference>
<evidence type="ECO:0000256" key="7">
    <source>
        <dbReference type="SAM" id="SignalP"/>
    </source>
</evidence>
<keyword evidence="4" id="KW-1015">Disulfide bond</keyword>
<dbReference type="InterPro" id="IPR033116">
    <property type="entry name" value="TRYPSIN_SER"/>
</dbReference>
<keyword evidence="7" id="KW-0732">Signal</keyword>
<evidence type="ECO:0000256" key="5">
    <source>
        <dbReference type="ARBA" id="ARBA00024195"/>
    </source>
</evidence>
<dbReference type="GO" id="GO:0008236">
    <property type="term" value="F:serine-type peptidase activity"/>
    <property type="evidence" value="ECO:0007669"/>
    <property type="project" value="UniProtKB-KW"/>
</dbReference>
<evidence type="ECO:0000256" key="3">
    <source>
        <dbReference type="ARBA" id="ARBA00022825"/>
    </source>
</evidence>
<dbReference type="PROSITE" id="PS00135">
    <property type="entry name" value="TRYPSIN_SER"/>
    <property type="match status" value="1"/>
</dbReference>
<reference evidence="9 10" key="1">
    <citation type="submission" date="2024-06" db="EMBL/GenBank/DDBJ databases">
        <title>A chromosome-level genome assembly of beet webworm, Loxostege sticticalis.</title>
        <authorList>
            <person name="Zhang Y."/>
        </authorList>
    </citation>
    <scope>NUCLEOTIDE SEQUENCE [LARGE SCALE GENOMIC DNA]</scope>
    <source>
        <strain evidence="9">AQ028</strain>
        <tissue evidence="9">Male pupae</tissue>
    </source>
</reference>
<comment type="caution">
    <text evidence="9">The sequence shown here is derived from an EMBL/GenBank/DDBJ whole genome shotgun (WGS) entry which is preliminary data.</text>
</comment>
<feature type="chain" id="PRO_5044835472" description="Peptidase S1 domain-containing protein" evidence="7">
    <location>
        <begin position="25"/>
        <end position="263"/>
    </location>
</feature>
<dbReference type="PROSITE" id="PS50240">
    <property type="entry name" value="TRYPSIN_DOM"/>
    <property type="match status" value="1"/>
</dbReference>
<keyword evidence="3 6" id="KW-0720">Serine protease</keyword>
<feature type="domain" description="Peptidase S1" evidence="8">
    <location>
        <begin position="29"/>
        <end position="263"/>
    </location>
</feature>
<evidence type="ECO:0000256" key="4">
    <source>
        <dbReference type="ARBA" id="ARBA00023157"/>
    </source>
</evidence>
<name>A0ABD0SH97_LOXSC</name>
<dbReference type="SMART" id="SM00020">
    <property type="entry name" value="Tryp_SPc"/>
    <property type="match status" value="1"/>
</dbReference>
<dbReference type="AlphaFoldDB" id="A0ABD0SH97"/>